<dbReference type="Proteomes" id="UP001501459">
    <property type="component" value="Unassembled WGS sequence"/>
</dbReference>
<dbReference type="PANTHER" id="PTHR36443:SF1">
    <property type="entry name" value="BSR5223 PROTEIN"/>
    <property type="match status" value="1"/>
</dbReference>
<gene>
    <name evidence="2" type="ORF">GCM10008983_19530</name>
</gene>
<evidence type="ECO:0000256" key="1">
    <source>
        <dbReference type="SAM" id="Phobius"/>
    </source>
</evidence>
<evidence type="ECO:0000313" key="2">
    <source>
        <dbReference type="EMBL" id="GAA0442545.1"/>
    </source>
</evidence>
<evidence type="ECO:0000313" key="3">
    <source>
        <dbReference type="Proteomes" id="UP001501459"/>
    </source>
</evidence>
<feature type="transmembrane region" description="Helical" evidence="1">
    <location>
        <begin position="42"/>
        <end position="60"/>
    </location>
</feature>
<dbReference type="EMBL" id="BAAADM010000054">
    <property type="protein sequence ID" value="GAA0442545.1"/>
    <property type="molecule type" value="Genomic_DNA"/>
</dbReference>
<name>A0ABP3J808_9BACI</name>
<proteinExistence type="predicted"/>
<comment type="caution">
    <text evidence="2">The sequence shown here is derived from an EMBL/GenBank/DDBJ whole genome shotgun (WGS) entry which is preliminary data.</text>
</comment>
<keyword evidence="1" id="KW-1133">Transmembrane helix</keyword>
<accession>A0ABP3J808</accession>
<organism evidence="2 3">
    <name type="scientific">Lentibacillus halophilus</name>
    <dbReference type="NCBI Taxonomy" id="295065"/>
    <lineage>
        <taxon>Bacteria</taxon>
        <taxon>Bacillati</taxon>
        <taxon>Bacillota</taxon>
        <taxon>Bacilli</taxon>
        <taxon>Bacillales</taxon>
        <taxon>Bacillaceae</taxon>
        <taxon>Lentibacillus</taxon>
    </lineage>
</organism>
<dbReference type="Pfam" id="PF11146">
    <property type="entry name" value="DUF2905"/>
    <property type="match status" value="1"/>
</dbReference>
<keyword evidence="1" id="KW-0812">Transmembrane</keyword>
<feature type="transmembrane region" description="Helical" evidence="1">
    <location>
        <begin position="5"/>
        <end position="22"/>
    </location>
</feature>
<keyword evidence="1" id="KW-0472">Membrane</keyword>
<protein>
    <submittedName>
        <fullName evidence="2">DUF2905 domain-containing protein</fullName>
    </submittedName>
</protein>
<keyword evidence="3" id="KW-1185">Reference proteome</keyword>
<dbReference type="RefSeq" id="WP_343752664.1">
    <property type="nucleotide sequence ID" value="NZ_BAAADM010000054.1"/>
</dbReference>
<reference evidence="3" key="1">
    <citation type="journal article" date="2019" name="Int. J. Syst. Evol. Microbiol.">
        <title>The Global Catalogue of Microorganisms (GCM) 10K type strain sequencing project: providing services to taxonomists for standard genome sequencing and annotation.</title>
        <authorList>
            <consortium name="The Broad Institute Genomics Platform"/>
            <consortium name="The Broad Institute Genome Sequencing Center for Infectious Disease"/>
            <person name="Wu L."/>
            <person name="Ma J."/>
        </authorList>
    </citation>
    <scope>NUCLEOTIDE SEQUENCE [LARGE SCALE GENOMIC DNA]</scope>
    <source>
        <strain evidence="3">JCM 12149</strain>
    </source>
</reference>
<sequence>MGKMFIVIGVIFIAIGLIWSLVGKLPGDIVIKKENVSFHFPIMTSIVVSIILSLIFYIVGKFR</sequence>
<dbReference type="InterPro" id="IPR021320">
    <property type="entry name" value="DUF2905"/>
</dbReference>
<dbReference type="PANTHER" id="PTHR36443">
    <property type="entry name" value="BSR5223 PROTEIN"/>
    <property type="match status" value="1"/>
</dbReference>